<dbReference type="PANTHER" id="PTHR23403:SF1">
    <property type="entry name" value="TREHALASE"/>
    <property type="match status" value="1"/>
</dbReference>
<keyword evidence="8" id="KW-1133">Transmembrane helix</keyword>
<keyword evidence="11" id="KW-1185">Reference proteome</keyword>
<dbReference type="InterPro" id="IPR018232">
    <property type="entry name" value="Glyco_hydro_37_CS"/>
</dbReference>
<evidence type="ECO:0000256" key="8">
    <source>
        <dbReference type="SAM" id="Phobius"/>
    </source>
</evidence>
<dbReference type="EMBL" id="JBJQND010000016">
    <property type="protein sequence ID" value="KAL3846687.1"/>
    <property type="molecule type" value="Genomic_DNA"/>
</dbReference>
<dbReference type="PRINTS" id="PR00744">
    <property type="entry name" value="GLHYDRLASE37"/>
</dbReference>
<evidence type="ECO:0000256" key="7">
    <source>
        <dbReference type="RuleBase" id="RU361180"/>
    </source>
</evidence>
<dbReference type="Gene3D" id="1.50.10.10">
    <property type="match status" value="1"/>
</dbReference>
<protein>
    <recommendedName>
        <fullName evidence="4 7">Trehalase</fullName>
        <ecNumber evidence="3 7">3.2.1.28</ecNumber>
    </recommendedName>
    <alternativeName>
        <fullName evidence="7">Alpha-trehalose glucohydrolase</fullName>
    </alternativeName>
</protein>
<sequence>MMYIRYVFVVAVLLLTRDNCSLGNDDIYPCESQIYCHGPILEAVQMASLFPDSKTFVDMNLKTSPDDVLAKFKQLGNYSKNDLQKFVTDHFAGPGEELQEWKPLDFVENPSLLSDIIDADLKDFAKHLCEIWSDLGKTVKIDVKKNPGKYSFIYLEKPFIVPGKRFREVYYWDSYWIVKGLLACEMHTTVKGMLENMISLVKRFGFIPNGGRIYYTMRSQPPFLIPMVYEYFQTTNDVKFLQDNIQYLEDEYEFWQRNRTVSISRNGKTHQLNQYASLANRPRPESYKEDNITFDGMPEEDKKTVLSHISSSCESGWDFSSRWMKRDPNQPLTLNTTITKDIVPVDLNSVLCWNEKIMAYFYNISGNTNKSAFFHDQYNKRRASIEEILWNNDIGIWQDYNLSNNSHRDFFYASHIYPLFADCVSDDQKSVEREERIMKYLEQQQVLYYEGGVPASTINTTQQWDFPNAWPPLQHVMIKALAQGKLQTTRDKAFNLTSKWIYSNWKGWKETGKMFEKYDATTSGRRGGGGEYDVQEGFGWTNGVVLDLLKEYGRILNGVKTGKIVKPSDTSKGTTLDIFTCFLLGFIIFIFNFLTTCQ</sequence>
<feature type="chain" id="PRO_5044846827" description="Trehalase" evidence="9">
    <location>
        <begin position="24"/>
        <end position="598"/>
    </location>
</feature>
<dbReference type="InterPro" id="IPR001661">
    <property type="entry name" value="Glyco_hydro_37"/>
</dbReference>
<dbReference type="GO" id="GO:0004555">
    <property type="term" value="F:alpha,alpha-trehalase activity"/>
    <property type="evidence" value="ECO:0007669"/>
    <property type="project" value="UniProtKB-EC"/>
</dbReference>
<evidence type="ECO:0000256" key="2">
    <source>
        <dbReference type="ARBA" id="ARBA00005615"/>
    </source>
</evidence>
<comment type="caution">
    <text evidence="10">The sequence shown here is derived from an EMBL/GenBank/DDBJ whole genome shotgun (WGS) entry which is preliminary data.</text>
</comment>
<keyword evidence="5 7" id="KW-0378">Hydrolase</keyword>
<dbReference type="EC" id="3.2.1.28" evidence="3 7"/>
<evidence type="ECO:0000256" key="6">
    <source>
        <dbReference type="ARBA" id="ARBA00023295"/>
    </source>
</evidence>
<comment type="catalytic activity">
    <reaction evidence="1 7">
        <text>alpha,alpha-trehalose + H2O = alpha-D-glucose + beta-D-glucose</text>
        <dbReference type="Rhea" id="RHEA:32675"/>
        <dbReference type="ChEBI" id="CHEBI:15377"/>
        <dbReference type="ChEBI" id="CHEBI:15903"/>
        <dbReference type="ChEBI" id="CHEBI:16551"/>
        <dbReference type="ChEBI" id="CHEBI:17925"/>
        <dbReference type="EC" id="3.2.1.28"/>
    </reaction>
</comment>
<reference evidence="10 11" key="1">
    <citation type="submission" date="2024-11" db="EMBL/GenBank/DDBJ databases">
        <title>Chromosome-level genome assembly of the freshwater bivalve Anodonta woodiana.</title>
        <authorList>
            <person name="Chen X."/>
        </authorList>
    </citation>
    <scope>NUCLEOTIDE SEQUENCE [LARGE SCALE GENOMIC DNA]</scope>
    <source>
        <strain evidence="10">MN2024</strain>
        <tissue evidence="10">Gills</tissue>
    </source>
</reference>
<evidence type="ECO:0000256" key="4">
    <source>
        <dbReference type="ARBA" id="ARBA00019905"/>
    </source>
</evidence>
<keyword evidence="9" id="KW-0732">Signal</keyword>
<name>A0ABD3UCE2_SINWO</name>
<organism evidence="10 11">
    <name type="scientific">Sinanodonta woodiana</name>
    <name type="common">Chinese pond mussel</name>
    <name type="synonym">Anodonta woodiana</name>
    <dbReference type="NCBI Taxonomy" id="1069815"/>
    <lineage>
        <taxon>Eukaryota</taxon>
        <taxon>Metazoa</taxon>
        <taxon>Spiralia</taxon>
        <taxon>Lophotrochozoa</taxon>
        <taxon>Mollusca</taxon>
        <taxon>Bivalvia</taxon>
        <taxon>Autobranchia</taxon>
        <taxon>Heteroconchia</taxon>
        <taxon>Palaeoheterodonta</taxon>
        <taxon>Unionida</taxon>
        <taxon>Unionoidea</taxon>
        <taxon>Unionidae</taxon>
        <taxon>Unioninae</taxon>
        <taxon>Sinanodonta</taxon>
    </lineage>
</organism>
<feature type="signal peptide" evidence="9">
    <location>
        <begin position="1"/>
        <end position="23"/>
    </location>
</feature>
<evidence type="ECO:0000256" key="3">
    <source>
        <dbReference type="ARBA" id="ARBA00012757"/>
    </source>
</evidence>
<comment type="similarity">
    <text evidence="2 7">Belongs to the glycosyl hydrolase 37 family.</text>
</comment>
<evidence type="ECO:0000313" key="10">
    <source>
        <dbReference type="EMBL" id="KAL3846687.1"/>
    </source>
</evidence>
<evidence type="ECO:0000313" key="11">
    <source>
        <dbReference type="Proteomes" id="UP001634394"/>
    </source>
</evidence>
<keyword evidence="8" id="KW-0472">Membrane</keyword>
<dbReference type="Proteomes" id="UP001634394">
    <property type="component" value="Unassembled WGS sequence"/>
</dbReference>
<gene>
    <name evidence="10" type="ORF">ACJMK2_017655</name>
</gene>
<feature type="transmembrane region" description="Helical" evidence="8">
    <location>
        <begin position="576"/>
        <end position="594"/>
    </location>
</feature>
<dbReference type="InterPro" id="IPR008928">
    <property type="entry name" value="6-hairpin_glycosidase_sf"/>
</dbReference>
<dbReference type="InterPro" id="IPR012341">
    <property type="entry name" value="6hp_glycosidase-like_sf"/>
</dbReference>
<dbReference type="PANTHER" id="PTHR23403">
    <property type="entry name" value="TREHALASE"/>
    <property type="match status" value="1"/>
</dbReference>
<keyword evidence="8" id="KW-0812">Transmembrane</keyword>
<evidence type="ECO:0000256" key="5">
    <source>
        <dbReference type="ARBA" id="ARBA00022801"/>
    </source>
</evidence>
<evidence type="ECO:0000256" key="1">
    <source>
        <dbReference type="ARBA" id="ARBA00001576"/>
    </source>
</evidence>
<accession>A0ABD3UCE2</accession>
<dbReference type="AlphaFoldDB" id="A0ABD3UCE2"/>
<dbReference type="PROSITE" id="PS00928">
    <property type="entry name" value="TREHALASE_2"/>
    <property type="match status" value="1"/>
</dbReference>
<evidence type="ECO:0000256" key="9">
    <source>
        <dbReference type="SAM" id="SignalP"/>
    </source>
</evidence>
<dbReference type="SUPFAM" id="SSF48208">
    <property type="entry name" value="Six-hairpin glycosidases"/>
    <property type="match status" value="1"/>
</dbReference>
<keyword evidence="6 7" id="KW-0326">Glycosidase</keyword>
<proteinExistence type="inferred from homology"/>
<dbReference type="Pfam" id="PF01204">
    <property type="entry name" value="Trehalase"/>
    <property type="match status" value="1"/>
</dbReference>